<comment type="domain">
    <text evidence="7">The transmembrane domain is a dimerization domain.</text>
</comment>
<evidence type="ECO:0000256" key="1">
    <source>
        <dbReference type="ARBA" id="ARBA00022475"/>
    </source>
</evidence>
<dbReference type="PANTHER" id="PTHR24074">
    <property type="entry name" value="CO-CHAPERONE PROTEIN DJLA"/>
    <property type="match status" value="1"/>
</dbReference>
<evidence type="ECO:0000256" key="5">
    <source>
        <dbReference type="ARBA" id="ARBA00023136"/>
    </source>
</evidence>
<dbReference type="InterPro" id="IPR029024">
    <property type="entry name" value="TerB-like"/>
</dbReference>
<keyword evidence="6 7" id="KW-0143">Chaperone</keyword>
<keyword evidence="1 7" id="KW-1003">Cell membrane</keyword>
<dbReference type="CDD" id="cd06257">
    <property type="entry name" value="DnaJ"/>
    <property type="match status" value="1"/>
</dbReference>
<dbReference type="KEGG" id="mech:Q9L42_006090"/>
<keyword evidence="10" id="KW-1185">Reference proteome</keyword>
<protein>
    <recommendedName>
        <fullName evidence="7">Co-chaperone protein DjlA</fullName>
    </recommendedName>
</protein>
<dbReference type="GO" id="GO:0005886">
    <property type="term" value="C:plasma membrane"/>
    <property type="evidence" value="ECO:0007669"/>
    <property type="project" value="UniProtKB-SubCell"/>
</dbReference>
<keyword evidence="2 7" id="KW-0997">Cell inner membrane</keyword>
<feature type="topological domain" description="Cytoplasmic" evidence="7">
    <location>
        <begin position="67"/>
        <end position="303"/>
    </location>
</feature>
<dbReference type="SUPFAM" id="SSF46565">
    <property type="entry name" value="Chaperone J-domain"/>
    <property type="match status" value="1"/>
</dbReference>
<gene>
    <name evidence="7 9" type="primary">djlA</name>
    <name evidence="9" type="ORF">Q9L42_006090</name>
</gene>
<dbReference type="InterPro" id="IPR007791">
    <property type="entry name" value="DjlA_N"/>
</dbReference>
<dbReference type="PROSITE" id="PS50076">
    <property type="entry name" value="DNAJ_2"/>
    <property type="match status" value="1"/>
</dbReference>
<dbReference type="HAMAP" id="MF_01153">
    <property type="entry name" value="DjlA"/>
    <property type="match status" value="1"/>
</dbReference>
<comment type="subunit">
    <text evidence="7">Homodimer.</text>
</comment>
<sequence length="303" mass="34029">MMGRNDSALLRFSVHELESLRLNDDILSFNDGIDSHMSWLGKVVGGAFGFLLGGPLGAILGASVGHQFDAGMEGLDLDEDLSPGAQHRVQMAFFTATFSVMGHLAKVDGRVSEAEISLARRVMDEMRLSGDMREAAINLFQQGKKADFPLQAALTQFRKECHRRTNLIRMFMEIQVQAAYADGVLNRSEEMVLQNICAHLGISRFEYESIKLQFQAQQRFYRQSQQYPGRASRNRLHDAYAVLGIDSSASDGEVKKAYRRLMGQHHPDKLVAKGLPEEMMTLAKEKTQQVRKAYETIRESRGL</sequence>
<evidence type="ECO:0000256" key="7">
    <source>
        <dbReference type="HAMAP-Rule" id="MF_01153"/>
    </source>
</evidence>
<dbReference type="EMBL" id="CP157743">
    <property type="protein sequence ID" value="XBS21691.1"/>
    <property type="molecule type" value="Genomic_DNA"/>
</dbReference>
<dbReference type="CDD" id="cd07316">
    <property type="entry name" value="terB_like_DjlA"/>
    <property type="match status" value="1"/>
</dbReference>
<evidence type="ECO:0000313" key="10">
    <source>
        <dbReference type="Proteomes" id="UP001225378"/>
    </source>
</evidence>
<dbReference type="AlphaFoldDB" id="A0AAU7NXD8"/>
<evidence type="ECO:0000256" key="6">
    <source>
        <dbReference type="ARBA" id="ARBA00023186"/>
    </source>
</evidence>
<evidence type="ECO:0000256" key="2">
    <source>
        <dbReference type="ARBA" id="ARBA00022519"/>
    </source>
</evidence>
<keyword evidence="5 7" id="KW-0472">Membrane</keyword>
<dbReference type="SMART" id="SM00271">
    <property type="entry name" value="DnaJ"/>
    <property type="match status" value="1"/>
</dbReference>
<dbReference type="Pfam" id="PF05099">
    <property type="entry name" value="TerB"/>
    <property type="match status" value="1"/>
</dbReference>
<dbReference type="SUPFAM" id="SSF158682">
    <property type="entry name" value="TerB-like"/>
    <property type="match status" value="1"/>
</dbReference>
<comment type="subcellular location">
    <subcellularLocation>
        <location evidence="7">Cell inner membrane</location>
        <topology evidence="7">Single-pass type III membrane protein</topology>
    </subcellularLocation>
</comment>
<evidence type="ECO:0000256" key="3">
    <source>
        <dbReference type="ARBA" id="ARBA00022692"/>
    </source>
</evidence>
<dbReference type="PRINTS" id="PR00625">
    <property type="entry name" value="JDOMAIN"/>
</dbReference>
<dbReference type="NCBIfam" id="NF006948">
    <property type="entry name" value="PRK09430.1"/>
    <property type="match status" value="1"/>
</dbReference>
<feature type="topological domain" description="Periplasmic" evidence="7">
    <location>
        <begin position="1"/>
        <end position="42"/>
    </location>
</feature>
<proteinExistence type="inferred from homology"/>
<evidence type="ECO:0000259" key="8">
    <source>
        <dbReference type="PROSITE" id="PS50076"/>
    </source>
</evidence>
<dbReference type="Gene3D" id="1.10.287.110">
    <property type="entry name" value="DnaJ domain"/>
    <property type="match status" value="1"/>
</dbReference>
<organism evidence="9 10">
    <name type="scientific">Methylomarinum roseum</name>
    <dbReference type="NCBI Taxonomy" id="3067653"/>
    <lineage>
        <taxon>Bacteria</taxon>
        <taxon>Pseudomonadati</taxon>
        <taxon>Pseudomonadota</taxon>
        <taxon>Gammaproteobacteria</taxon>
        <taxon>Methylococcales</taxon>
        <taxon>Methylococcaceae</taxon>
        <taxon>Methylomarinum</taxon>
    </lineage>
</organism>
<dbReference type="Gene3D" id="1.10.3680.10">
    <property type="entry name" value="TerB-like"/>
    <property type="match status" value="1"/>
</dbReference>
<dbReference type="InterPro" id="IPR023749">
    <property type="entry name" value="DjlA"/>
</dbReference>
<comment type="function">
    <text evidence="7">Regulatory DnaK co-chaperone. Direct interaction between DnaK and DjlA is needed for the induction of the wcaABCDE operon, involved in the synthesis of a colanic acid polysaccharide capsule, possibly through activation of the RcsB/RcsC phosphotransfer signaling pathway. The colanic acid capsule may help the bacterium survive conditions outside the host.</text>
</comment>
<dbReference type="InterPro" id="IPR036869">
    <property type="entry name" value="J_dom_sf"/>
</dbReference>
<dbReference type="RefSeq" id="WP_349432296.1">
    <property type="nucleotide sequence ID" value="NZ_CP157743.1"/>
</dbReference>
<feature type="domain" description="J" evidence="8">
    <location>
        <begin position="238"/>
        <end position="302"/>
    </location>
</feature>
<dbReference type="GO" id="GO:0051087">
    <property type="term" value="F:protein-folding chaperone binding"/>
    <property type="evidence" value="ECO:0007669"/>
    <property type="project" value="InterPro"/>
</dbReference>
<dbReference type="Pfam" id="PF00226">
    <property type="entry name" value="DnaJ"/>
    <property type="match status" value="1"/>
</dbReference>
<evidence type="ECO:0000256" key="4">
    <source>
        <dbReference type="ARBA" id="ARBA00022989"/>
    </source>
</evidence>
<name>A0AAU7NXD8_9GAMM</name>
<dbReference type="Proteomes" id="UP001225378">
    <property type="component" value="Chromosome"/>
</dbReference>
<keyword evidence="3 7" id="KW-0812">Transmembrane</keyword>
<dbReference type="InterPro" id="IPR050817">
    <property type="entry name" value="DjlA_DnaK_co-chaperone"/>
</dbReference>
<reference evidence="9 10" key="1">
    <citation type="journal article" date="2024" name="Microbiology">
        <title>Methylomarinum rosea sp. nov., a novel halophilic methanotrophic bacterium from the hypersaline Lake Elton.</title>
        <authorList>
            <person name="Suleimanov R.Z."/>
            <person name="Oshkin I.Y."/>
            <person name="Danilova O.V."/>
            <person name="Suzina N.E."/>
            <person name="Dedysh S.N."/>
        </authorList>
    </citation>
    <scope>NUCLEOTIDE SEQUENCE [LARGE SCALE GENOMIC DNA]</scope>
    <source>
        <strain evidence="9 10">Ch1-1</strain>
    </source>
</reference>
<evidence type="ECO:0000313" key="9">
    <source>
        <dbReference type="EMBL" id="XBS21691.1"/>
    </source>
</evidence>
<accession>A0AAU7NXD8</accession>
<keyword evidence="4 7" id="KW-1133">Transmembrane helix</keyword>
<dbReference type="InterPro" id="IPR001623">
    <property type="entry name" value="DnaJ_domain"/>
</dbReference>